<dbReference type="OrthoDB" id="5982228at2759"/>
<feature type="transmembrane region" description="Helical" evidence="6">
    <location>
        <begin position="248"/>
        <end position="269"/>
    </location>
</feature>
<comment type="subcellular location">
    <subcellularLocation>
        <location evidence="1">Membrane</location>
        <topology evidence="1">Multi-pass membrane protein</topology>
    </subcellularLocation>
</comment>
<dbReference type="GO" id="GO:0005886">
    <property type="term" value="C:plasma membrane"/>
    <property type="evidence" value="ECO:0007669"/>
    <property type="project" value="TreeGrafter"/>
</dbReference>
<feature type="transmembrane region" description="Helical" evidence="6">
    <location>
        <begin position="222"/>
        <end position="241"/>
    </location>
</feature>
<feature type="transmembrane region" description="Helical" evidence="6">
    <location>
        <begin position="332"/>
        <end position="354"/>
    </location>
</feature>
<feature type="transmembrane region" description="Helical" evidence="6">
    <location>
        <begin position="385"/>
        <end position="405"/>
    </location>
</feature>
<evidence type="ECO:0000256" key="1">
    <source>
        <dbReference type="ARBA" id="ARBA00004141"/>
    </source>
</evidence>
<feature type="transmembrane region" description="Helical" evidence="6">
    <location>
        <begin position="85"/>
        <end position="104"/>
    </location>
</feature>
<keyword evidence="3 6" id="KW-0812">Transmembrane</keyword>
<gene>
    <name evidence="7" type="ORF">INT45_003734</name>
</gene>
<evidence type="ECO:0000256" key="5">
    <source>
        <dbReference type="ARBA" id="ARBA00023136"/>
    </source>
</evidence>
<dbReference type="PANTHER" id="PTHR43243:SF4">
    <property type="entry name" value="CATIONIC AMINO ACID TRANSPORTER 4"/>
    <property type="match status" value="1"/>
</dbReference>
<dbReference type="EMBL" id="JAEPRB010000040">
    <property type="protein sequence ID" value="KAG2224594.1"/>
    <property type="molecule type" value="Genomic_DNA"/>
</dbReference>
<evidence type="ECO:0000256" key="6">
    <source>
        <dbReference type="SAM" id="Phobius"/>
    </source>
</evidence>
<organism evidence="7 8">
    <name type="scientific">Circinella minor</name>
    <dbReference type="NCBI Taxonomy" id="1195481"/>
    <lineage>
        <taxon>Eukaryota</taxon>
        <taxon>Fungi</taxon>
        <taxon>Fungi incertae sedis</taxon>
        <taxon>Mucoromycota</taxon>
        <taxon>Mucoromycotina</taxon>
        <taxon>Mucoromycetes</taxon>
        <taxon>Mucorales</taxon>
        <taxon>Lichtheimiaceae</taxon>
        <taxon>Circinella</taxon>
    </lineage>
</organism>
<evidence type="ECO:0000313" key="7">
    <source>
        <dbReference type="EMBL" id="KAG2224594.1"/>
    </source>
</evidence>
<keyword evidence="8" id="KW-1185">Reference proteome</keyword>
<feature type="transmembrane region" description="Helical" evidence="6">
    <location>
        <begin position="521"/>
        <end position="540"/>
    </location>
</feature>
<dbReference type="Pfam" id="PF13520">
    <property type="entry name" value="AA_permease_2"/>
    <property type="match status" value="1"/>
</dbReference>
<name>A0A8H7S6N7_9FUNG</name>
<feature type="transmembrane region" description="Helical" evidence="6">
    <location>
        <begin position="289"/>
        <end position="311"/>
    </location>
</feature>
<evidence type="ECO:0000256" key="4">
    <source>
        <dbReference type="ARBA" id="ARBA00022989"/>
    </source>
</evidence>
<comment type="caution">
    <text evidence="7">The sequence shown here is derived from an EMBL/GenBank/DDBJ whole genome shotgun (WGS) entry which is preliminary data.</text>
</comment>
<sequence>MDDSKYEVSHGADISIVETGAKHSSGGGLFDNIQARYAKVDPASYLRRPDESGTQYWGRRLGSLKPVELLLAEYANTELRQYLNWWQLTFIGIGAIIGTGIFVLSGQAAAQNAGPAVTISFLIAGIASAFAALSYSELASMIPVSGSAYTYAYATMGEFVGWTLGWDLVLEYMVGAATVGVGWSGYFKKFFELFGIQFADSWTEPTVIWEENPARIYYEEGHAFNVPGFVVILLVTVVLCVGIRQASWVNSVIVVIKLIVVVLFIFALCGFVDRDNYVPYVPPNTSGDWHFFGTPGIFAAATTVFFAYIGFDSVTTAAMEAKNPKRDLPIGIIGSLVVTTILYVGFCTVMTGAANYTELNTSTPVITAIEAIEERTGKSWMWLKVITAIGALAGLSSVLLITMLGQTRVFYSMAKDGLVPSIFAKVHPRFKTPYMSTILVGSITAILSAILPVDLLGNMTSVGTLLAFFIVHCGVIVLRFTRPDVERWFKIPGGKYLFIVFPILGMVICVLLIAVAEVSTIWRLFVWMGVGWIVYFSYGIRHSKLHRDPIGRFAEVHAHVEHSNNESYPVQDYDYQNRS</sequence>
<feature type="transmembrane region" description="Helical" evidence="6">
    <location>
        <begin position="434"/>
        <end position="453"/>
    </location>
</feature>
<keyword evidence="5 6" id="KW-0472">Membrane</keyword>
<dbReference type="PANTHER" id="PTHR43243">
    <property type="entry name" value="INNER MEMBRANE TRANSPORTER YGJI-RELATED"/>
    <property type="match status" value="1"/>
</dbReference>
<dbReference type="GO" id="GO:0015171">
    <property type="term" value="F:amino acid transmembrane transporter activity"/>
    <property type="evidence" value="ECO:0007669"/>
    <property type="project" value="TreeGrafter"/>
</dbReference>
<dbReference type="InterPro" id="IPR002293">
    <property type="entry name" value="AA/rel_permease1"/>
</dbReference>
<keyword evidence="4 6" id="KW-1133">Transmembrane helix</keyword>
<feature type="transmembrane region" description="Helical" evidence="6">
    <location>
        <begin position="493"/>
        <end position="515"/>
    </location>
</feature>
<dbReference type="Gene3D" id="1.20.1740.10">
    <property type="entry name" value="Amino acid/polyamine transporter I"/>
    <property type="match status" value="1"/>
</dbReference>
<keyword evidence="2" id="KW-0813">Transport</keyword>
<feature type="transmembrane region" description="Helical" evidence="6">
    <location>
        <begin position="459"/>
        <end position="481"/>
    </location>
</feature>
<evidence type="ECO:0000256" key="2">
    <source>
        <dbReference type="ARBA" id="ARBA00022448"/>
    </source>
</evidence>
<accession>A0A8H7S6N7</accession>
<dbReference type="PIRSF" id="PIRSF006060">
    <property type="entry name" value="AA_transporter"/>
    <property type="match status" value="1"/>
</dbReference>
<proteinExistence type="predicted"/>
<dbReference type="Proteomes" id="UP000646827">
    <property type="component" value="Unassembled WGS sequence"/>
</dbReference>
<reference evidence="7 8" key="1">
    <citation type="submission" date="2020-12" db="EMBL/GenBank/DDBJ databases">
        <title>Metabolic potential, ecology and presence of endohyphal bacteria is reflected in genomic diversity of Mucoromycotina.</title>
        <authorList>
            <person name="Muszewska A."/>
            <person name="Okrasinska A."/>
            <person name="Steczkiewicz K."/>
            <person name="Drgas O."/>
            <person name="Orlowska M."/>
            <person name="Perlinska-Lenart U."/>
            <person name="Aleksandrzak-Piekarczyk T."/>
            <person name="Szatraj K."/>
            <person name="Zielenkiewicz U."/>
            <person name="Pilsyk S."/>
            <person name="Malc E."/>
            <person name="Mieczkowski P."/>
            <person name="Kruszewska J.S."/>
            <person name="Biernat P."/>
            <person name="Pawlowska J."/>
        </authorList>
    </citation>
    <scope>NUCLEOTIDE SEQUENCE [LARGE SCALE GENOMIC DNA]</scope>
    <source>
        <strain evidence="7 8">CBS 142.35</strain>
    </source>
</reference>
<evidence type="ECO:0000256" key="3">
    <source>
        <dbReference type="ARBA" id="ARBA00022692"/>
    </source>
</evidence>
<protein>
    <submittedName>
        <fullName evidence="7">Uncharacterized protein</fullName>
    </submittedName>
</protein>
<evidence type="ECO:0000313" key="8">
    <source>
        <dbReference type="Proteomes" id="UP000646827"/>
    </source>
</evidence>
<dbReference type="AlphaFoldDB" id="A0A8H7S6N7"/>
<feature type="transmembrane region" description="Helical" evidence="6">
    <location>
        <begin position="116"/>
        <end position="135"/>
    </location>
</feature>